<dbReference type="RefSeq" id="XP_013891878.1">
    <property type="nucleotide sequence ID" value="XM_014036424.1"/>
</dbReference>
<dbReference type="Proteomes" id="UP000054498">
    <property type="component" value="Unassembled WGS sequence"/>
</dbReference>
<proteinExistence type="predicted"/>
<dbReference type="SUPFAM" id="SSF48371">
    <property type="entry name" value="ARM repeat"/>
    <property type="match status" value="1"/>
</dbReference>
<dbReference type="InterPro" id="IPR016024">
    <property type="entry name" value="ARM-type_fold"/>
</dbReference>
<sequence>MAEVINALADPAEDRRTAAARCLGELVRKMGERVLHRMLPIMRESMASDSASTRQGVCAGLREVLEAATRHQLGEHLPDILPPIQAALCDSDPSVREAAGAAFGVLFRGGAHSAVDGVVPSLLAGLDSEAHYSASVEGLRVIMGVRPATFNGVAPKLLRPPVTSSSLRALGELAGVAGPALPSHLPAILSTCLAIASKPNDHRAPAAEEAALRVAQAAGEEGLPSLVEELGRALEDASGRAPGAAALVAGYCRAATGDRREGLQGHVDGLMTVGGTVGGGVPAA</sequence>
<keyword evidence="1" id="KW-0677">Repeat</keyword>
<dbReference type="InterPro" id="IPR011989">
    <property type="entry name" value="ARM-like"/>
</dbReference>
<organism evidence="3 4">
    <name type="scientific">Monoraphidium neglectum</name>
    <dbReference type="NCBI Taxonomy" id="145388"/>
    <lineage>
        <taxon>Eukaryota</taxon>
        <taxon>Viridiplantae</taxon>
        <taxon>Chlorophyta</taxon>
        <taxon>core chlorophytes</taxon>
        <taxon>Chlorophyceae</taxon>
        <taxon>CS clade</taxon>
        <taxon>Sphaeropleales</taxon>
        <taxon>Selenastraceae</taxon>
        <taxon>Monoraphidium</taxon>
    </lineage>
</organism>
<dbReference type="OrthoDB" id="5148094at2759"/>
<dbReference type="GO" id="GO:0019887">
    <property type="term" value="F:protein kinase regulator activity"/>
    <property type="evidence" value="ECO:0007669"/>
    <property type="project" value="TreeGrafter"/>
</dbReference>
<accession>A0A0D2K9X0</accession>
<dbReference type="Pfam" id="PF24987">
    <property type="entry name" value="HEAT_EF3_N"/>
    <property type="match status" value="1"/>
</dbReference>
<dbReference type="GeneID" id="25732733"/>
<dbReference type="Gene3D" id="1.25.10.10">
    <property type="entry name" value="Leucine-rich Repeat Variant"/>
    <property type="match status" value="1"/>
</dbReference>
<dbReference type="KEGG" id="mng:MNEG_15105"/>
<dbReference type="InterPro" id="IPR057546">
    <property type="entry name" value="HEAT_GCN1"/>
</dbReference>
<dbReference type="AlphaFoldDB" id="A0A0D2K9X0"/>
<dbReference type="GO" id="GO:0005829">
    <property type="term" value="C:cytosol"/>
    <property type="evidence" value="ECO:0007669"/>
    <property type="project" value="TreeGrafter"/>
</dbReference>
<dbReference type="PANTHER" id="PTHR23346">
    <property type="entry name" value="TRANSLATIONAL ACTIVATOR GCN1-RELATED"/>
    <property type="match status" value="1"/>
</dbReference>
<keyword evidence="4" id="KW-1185">Reference proteome</keyword>
<feature type="domain" description="Stalled ribosome sensor GCN1-like HEAT repeats region" evidence="2">
    <location>
        <begin position="152"/>
        <end position="268"/>
    </location>
</feature>
<evidence type="ECO:0000256" key="1">
    <source>
        <dbReference type="ARBA" id="ARBA00022737"/>
    </source>
</evidence>
<evidence type="ECO:0000313" key="4">
    <source>
        <dbReference type="Proteomes" id="UP000054498"/>
    </source>
</evidence>
<dbReference type="PANTHER" id="PTHR23346:SF7">
    <property type="entry name" value="STALLED RIBOSOME SENSOR GCN1"/>
    <property type="match status" value="1"/>
</dbReference>
<evidence type="ECO:0000313" key="3">
    <source>
        <dbReference type="EMBL" id="KIY92858.1"/>
    </source>
</evidence>
<dbReference type="GO" id="GO:0034198">
    <property type="term" value="P:cellular response to amino acid starvation"/>
    <property type="evidence" value="ECO:0007669"/>
    <property type="project" value="TreeGrafter"/>
</dbReference>
<evidence type="ECO:0000259" key="2">
    <source>
        <dbReference type="Pfam" id="PF23271"/>
    </source>
</evidence>
<dbReference type="Pfam" id="PF23271">
    <property type="entry name" value="HEAT_GCN1"/>
    <property type="match status" value="1"/>
</dbReference>
<dbReference type="STRING" id="145388.A0A0D2K9X0"/>
<protein>
    <submittedName>
        <fullName evidence="3">Translational activator GCN1</fullName>
    </submittedName>
</protein>
<gene>
    <name evidence="3" type="ORF">MNEG_15105</name>
</gene>
<reference evidence="3 4" key="1">
    <citation type="journal article" date="2013" name="BMC Genomics">
        <title>Reconstruction of the lipid metabolism for the microalga Monoraphidium neglectum from its genome sequence reveals characteristics suitable for biofuel production.</title>
        <authorList>
            <person name="Bogen C."/>
            <person name="Al-Dilaimi A."/>
            <person name="Albersmeier A."/>
            <person name="Wichmann J."/>
            <person name="Grundmann M."/>
            <person name="Rupp O."/>
            <person name="Lauersen K.J."/>
            <person name="Blifernez-Klassen O."/>
            <person name="Kalinowski J."/>
            <person name="Goesmann A."/>
            <person name="Mussgnug J.H."/>
            <person name="Kruse O."/>
        </authorList>
    </citation>
    <scope>NUCLEOTIDE SEQUENCE [LARGE SCALE GENOMIC DNA]</scope>
    <source>
        <strain evidence="3 4">SAG 48.87</strain>
    </source>
</reference>
<dbReference type="GO" id="GO:0006417">
    <property type="term" value="P:regulation of translation"/>
    <property type="evidence" value="ECO:0007669"/>
    <property type="project" value="TreeGrafter"/>
</dbReference>
<dbReference type="EMBL" id="KK105253">
    <property type="protein sequence ID" value="KIY92858.1"/>
    <property type="molecule type" value="Genomic_DNA"/>
</dbReference>
<name>A0A0D2K9X0_9CHLO</name>